<dbReference type="InterPro" id="IPR011991">
    <property type="entry name" value="ArsR-like_HTH"/>
</dbReference>
<dbReference type="RefSeq" id="WP_100303500.1">
    <property type="nucleotide sequence ID" value="NZ_PGET01000001.1"/>
</dbReference>
<dbReference type="Proteomes" id="UP000231092">
    <property type="component" value="Unassembled WGS sequence"/>
</dbReference>
<dbReference type="Gene3D" id="1.10.10.10">
    <property type="entry name" value="Winged helix-like DNA-binding domain superfamily/Winged helix DNA-binding domain"/>
    <property type="match status" value="1"/>
</dbReference>
<protein>
    <submittedName>
        <fullName evidence="1">Helix-turn-helix protein</fullName>
    </submittedName>
</protein>
<accession>A0A2M8Z002</accession>
<dbReference type="EMBL" id="PGET01000001">
    <property type="protein sequence ID" value="PJJ26773.1"/>
    <property type="molecule type" value="Genomic_DNA"/>
</dbReference>
<dbReference type="SUPFAM" id="SSF46785">
    <property type="entry name" value="Winged helix' DNA-binding domain"/>
    <property type="match status" value="1"/>
</dbReference>
<evidence type="ECO:0000313" key="1">
    <source>
        <dbReference type="EMBL" id="PJJ26773.1"/>
    </source>
</evidence>
<sequence>MDKITLSTKKELEIYMNPVRQKLLRLLGRSKTPMTPKQLSERLEISPSSVQHHIKKLSSLGVVELDHTEMINGITARYYKPTYINVQIGLDHPDENNMQKEVLVQEQIASTYEGFLAQKKKYLERQHDSAESESSWNLGDILTGVIHLSEGEGKELLTMITDYLDRHAIPSAEKSPWEYAFILYNAEEKPHE</sequence>
<dbReference type="OrthoDB" id="9788770at2"/>
<organism evidence="1 2">
    <name type="scientific">[Clostridium] celerecrescens 18A</name>
    <dbReference type="NCBI Taxonomy" id="1286362"/>
    <lineage>
        <taxon>Bacteria</taxon>
        <taxon>Bacillati</taxon>
        <taxon>Bacillota</taxon>
        <taxon>Clostridia</taxon>
        <taxon>Lachnospirales</taxon>
        <taxon>Lachnospiraceae</taxon>
        <taxon>Lacrimispora</taxon>
    </lineage>
</organism>
<evidence type="ECO:0000313" key="2">
    <source>
        <dbReference type="Proteomes" id="UP000231092"/>
    </source>
</evidence>
<dbReference type="CDD" id="cd00090">
    <property type="entry name" value="HTH_ARSR"/>
    <property type="match status" value="1"/>
</dbReference>
<comment type="caution">
    <text evidence="1">The sequence shown here is derived from an EMBL/GenBank/DDBJ whole genome shotgun (WGS) entry which is preliminary data.</text>
</comment>
<gene>
    <name evidence="1" type="ORF">H171_0215</name>
</gene>
<reference evidence="1 2" key="1">
    <citation type="submission" date="2017-11" db="EMBL/GenBank/DDBJ databases">
        <title>Understudied soil microbes with underappreciated capabilities: Untangling the Clostridium saccharolyticum group.</title>
        <authorList>
            <person name="Leschine S."/>
        </authorList>
    </citation>
    <scope>NUCLEOTIDE SEQUENCE [LARGE SCALE GENOMIC DNA]</scope>
    <source>
        <strain evidence="1 2">18A</strain>
    </source>
</reference>
<dbReference type="Pfam" id="PF12840">
    <property type="entry name" value="HTH_20"/>
    <property type="match status" value="1"/>
</dbReference>
<proteinExistence type="predicted"/>
<dbReference type="InterPro" id="IPR036388">
    <property type="entry name" value="WH-like_DNA-bd_sf"/>
</dbReference>
<dbReference type="InterPro" id="IPR036390">
    <property type="entry name" value="WH_DNA-bd_sf"/>
</dbReference>
<name>A0A2M8Z002_9FIRM</name>
<dbReference type="AlphaFoldDB" id="A0A2M8Z002"/>